<dbReference type="EMBL" id="JBHTHZ010000001">
    <property type="protein sequence ID" value="MFD0792090.1"/>
    <property type="molecule type" value="Genomic_DNA"/>
</dbReference>
<feature type="region of interest" description="Disordered" evidence="1">
    <location>
        <begin position="209"/>
        <end position="278"/>
    </location>
</feature>
<evidence type="ECO:0000313" key="4">
    <source>
        <dbReference type="Proteomes" id="UP001597010"/>
    </source>
</evidence>
<evidence type="ECO:0000313" key="3">
    <source>
        <dbReference type="EMBL" id="MFD0792090.1"/>
    </source>
</evidence>
<feature type="compositionally biased region" description="Gly residues" evidence="1">
    <location>
        <begin position="257"/>
        <end position="278"/>
    </location>
</feature>
<dbReference type="PROSITE" id="PS51257">
    <property type="entry name" value="PROKAR_LIPOPROTEIN"/>
    <property type="match status" value="1"/>
</dbReference>
<sequence length="278" mass="30238">MKRNLVLGIIFFGAAALSSCSVNKTASTSRNSDDMYYTKATATEAPEYVAYNQEANTDDQYDDEDDYFYYDDYASRINRFSYYSPFSYYDTGYWGYGYPYYGSGWNLGVGLGYGGYGGLGWNVGLSYGWGSPWGYGWGSPWAYSPWGYGYYSPYSYWGTGWGGGYWGIYSAYNRGTARPYRGNGTNGSTYGNRARSAYGNAGNSGIGYIPNRGRNVNGNTSTGRPSYGDPRATRGVRSERPVYRPDVQRSSPQPSSYGGGGGGGGSVGGGGGGRPVRH</sequence>
<name>A0ABW3AMS2_9SPHI</name>
<organism evidence="3 4">
    <name type="scientific">Mucilaginibacter litoreus</name>
    <dbReference type="NCBI Taxonomy" id="1048221"/>
    <lineage>
        <taxon>Bacteria</taxon>
        <taxon>Pseudomonadati</taxon>
        <taxon>Bacteroidota</taxon>
        <taxon>Sphingobacteriia</taxon>
        <taxon>Sphingobacteriales</taxon>
        <taxon>Sphingobacteriaceae</taxon>
        <taxon>Mucilaginibacter</taxon>
    </lineage>
</organism>
<feature type="compositionally biased region" description="Polar residues" evidence="1">
    <location>
        <begin position="214"/>
        <end position="224"/>
    </location>
</feature>
<feature type="chain" id="PRO_5046872583" description="Vitellogenin II" evidence="2">
    <location>
        <begin position="19"/>
        <end position="278"/>
    </location>
</feature>
<reference evidence="4" key="1">
    <citation type="journal article" date="2019" name="Int. J. Syst. Evol. Microbiol.">
        <title>The Global Catalogue of Microorganisms (GCM) 10K type strain sequencing project: providing services to taxonomists for standard genome sequencing and annotation.</title>
        <authorList>
            <consortium name="The Broad Institute Genomics Platform"/>
            <consortium name="The Broad Institute Genome Sequencing Center for Infectious Disease"/>
            <person name="Wu L."/>
            <person name="Ma J."/>
        </authorList>
    </citation>
    <scope>NUCLEOTIDE SEQUENCE [LARGE SCALE GENOMIC DNA]</scope>
    <source>
        <strain evidence="4">CCUG 61484</strain>
    </source>
</reference>
<proteinExistence type="predicted"/>
<feature type="compositionally biased region" description="Basic and acidic residues" evidence="1">
    <location>
        <begin position="236"/>
        <end position="247"/>
    </location>
</feature>
<accession>A0ABW3AMS2</accession>
<comment type="caution">
    <text evidence="3">The sequence shown here is derived from an EMBL/GenBank/DDBJ whole genome shotgun (WGS) entry which is preliminary data.</text>
</comment>
<evidence type="ECO:0000256" key="2">
    <source>
        <dbReference type="SAM" id="SignalP"/>
    </source>
</evidence>
<keyword evidence="2" id="KW-0732">Signal</keyword>
<gene>
    <name evidence="3" type="ORF">ACFQZX_00595</name>
</gene>
<keyword evidence="4" id="KW-1185">Reference proteome</keyword>
<dbReference type="RefSeq" id="WP_377110801.1">
    <property type="nucleotide sequence ID" value="NZ_JBHTHZ010000001.1"/>
</dbReference>
<protein>
    <recommendedName>
        <fullName evidence="5">Vitellogenin II</fullName>
    </recommendedName>
</protein>
<feature type="signal peptide" evidence="2">
    <location>
        <begin position="1"/>
        <end position="18"/>
    </location>
</feature>
<dbReference type="Proteomes" id="UP001597010">
    <property type="component" value="Unassembled WGS sequence"/>
</dbReference>
<evidence type="ECO:0008006" key="5">
    <source>
        <dbReference type="Google" id="ProtNLM"/>
    </source>
</evidence>
<evidence type="ECO:0000256" key="1">
    <source>
        <dbReference type="SAM" id="MobiDB-lite"/>
    </source>
</evidence>